<evidence type="ECO:0000256" key="1">
    <source>
        <dbReference type="SAM" id="Coils"/>
    </source>
</evidence>
<sequence>MGVGSLIAVVTLTAGSYHYGYTNCYRELNDLNRAEVGNLLAPGDNTMIHRDMQRHCLDLETQLIASQREVRRLESLLNQRESQLTQD</sequence>
<proteinExistence type="predicted"/>
<accession>A3ZPH6</accession>
<dbReference type="EMBL" id="AANZ01000004">
    <property type="protein sequence ID" value="EAQ81654.1"/>
    <property type="molecule type" value="Genomic_DNA"/>
</dbReference>
<comment type="caution">
    <text evidence="2">The sequence shown here is derived from an EMBL/GenBank/DDBJ whole genome shotgun (WGS) entry which is preliminary data.</text>
</comment>
<dbReference type="AlphaFoldDB" id="A3ZPH6"/>
<dbReference type="Proteomes" id="UP000004358">
    <property type="component" value="Unassembled WGS sequence"/>
</dbReference>
<keyword evidence="1" id="KW-0175">Coiled coil</keyword>
<gene>
    <name evidence="2" type="ORF">DSM3645_28772</name>
</gene>
<organism evidence="2 3">
    <name type="scientific">Blastopirellula marina DSM 3645</name>
    <dbReference type="NCBI Taxonomy" id="314230"/>
    <lineage>
        <taxon>Bacteria</taxon>
        <taxon>Pseudomonadati</taxon>
        <taxon>Planctomycetota</taxon>
        <taxon>Planctomycetia</taxon>
        <taxon>Pirellulales</taxon>
        <taxon>Pirellulaceae</taxon>
        <taxon>Blastopirellula</taxon>
    </lineage>
</organism>
<reference evidence="2 3" key="1">
    <citation type="submission" date="2006-02" db="EMBL/GenBank/DDBJ databases">
        <authorList>
            <person name="Amann R."/>
            <person name="Ferriera S."/>
            <person name="Johnson J."/>
            <person name="Kravitz S."/>
            <person name="Halpern A."/>
            <person name="Remington K."/>
            <person name="Beeson K."/>
            <person name="Tran B."/>
            <person name="Rogers Y.-H."/>
            <person name="Friedman R."/>
            <person name="Venter J.C."/>
        </authorList>
    </citation>
    <scope>NUCLEOTIDE SEQUENCE [LARGE SCALE GENOMIC DNA]</scope>
    <source>
        <strain evidence="2 3">DSM 3645</strain>
    </source>
</reference>
<feature type="coiled-coil region" evidence="1">
    <location>
        <begin position="56"/>
        <end position="83"/>
    </location>
</feature>
<dbReference type="HOGENOM" id="CLU_2477147_0_0_0"/>
<name>A3ZPH6_9BACT</name>
<protein>
    <submittedName>
        <fullName evidence="2">Uncharacterized protein</fullName>
    </submittedName>
</protein>
<evidence type="ECO:0000313" key="2">
    <source>
        <dbReference type="EMBL" id="EAQ81654.1"/>
    </source>
</evidence>
<evidence type="ECO:0000313" key="3">
    <source>
        <dbReference type="Proteomes" id="UP000004358"/>
    </source>
</evidence>